<feature type="transmembrane region" description="Helical" evidence="1">
    <location>
        <begin position="166"/>
        <end position="181"/>
    </location>
</feature>
<sequence length="182" mass="20783">MKLLNKSLSYWLRVIHRDLGFLMVGLCLVYGVSGFLLNHMDGKDPAFKTTETRVELGKGMDADEITAEWNADSDLPHLKKVLKIDDEHYRIMLEGGVGIYNSLTGVTEYETHEKRPVIYWFNRLHYNRVNGWSLMGDFFAFSLVFFAISGLFMIKGKNGIAGRGKWYLLVGILIPILYVVLS</sequence>
<keyword evidence="1" id="KW-0472">Membrane</keyword>
<accession>A0A948WY08</accession>
<feature type="transmembrane region" description="Helical" evidence="1">
    <location>
        <begin position="21"/>
        <end position="40"/>
    </location>
</feature>
<dbReference type="Pfam" id="PF16357">
    <property type="entry name" value="PepSY_TM_like_2"/>
    <property type="match status" value="1"/>
</dbReference>
<keyword evidence="1" id="KW-1133">Transmembrane helix</keyword>
<protein>
    <submittedName>
        <fullName evidence="2">PepSY-associated TM helix domain-containing protein</fullName>
    </submittedName>
</protein>
<reference evidence="2" key="1">
    <citation type="journal article" date="2021" name="PeerJ">
        <title>Extensive microbial diversity within the chicken gut microbiome revealed by metagenomics and culture.</title>
        <authorList>
            <person name="Gilroy R."/>
            <person name="Ravi A."/>
            <person name="Getino M."/>
            <person name="Pursley I."/>
            <person name="Horton D.L."/>
            <person name="Alikhan N.F."/>
            <person name="Baker D."/>
            <person name="Gharbi K."/>
            <person name="Hall N."/>
            <person name="Watson M."/>
            <person name="Adriaenssens E.M."/>
            <person name="Foster-Nyarko E."/>
            <person name="Jarju S."/>
            <person name="Secka A."/>
            <person name="Antonio M."/>
            <person name="Oren A."/>
            <person name="Chaudhuri R.R."/>
            <person name="La Ragione R."/>
            <person name="Hildebrand F."/>
            <person name="Pallen M.J."/>
        </authorList>
    </citation>
    <scope>NUCLEOTIDE SEQUENCE</scope>
    <source>
        <strain evidence="2">G4-2901</strain>
    </source>
</reference>
<feature type="transmembrane region" description="Helical" evidence="1">
    <location>
        <begin position="132"/>
        <end position="154"/>
    </location>
</feature>
<dbReference type="Proteomes" id="UP000783796">
    <property type="component" value="Unassembled WGS sequence"/>
</dbReference>
<evidence type="ECO:0000313" key="3">
    <source>
        <dbReference type="Proteomes" id="UP000783796"/>
    </source>
</evidence>
<name>A0A948WY08_9BACT</name>
<evidence type="ECO:0000313" key="2">
    <source>
        <dbReference type="EMBL" id="MBU3839159.1"/>
    </source>
</evidence>
<proteinExistence type="predicted"/>
<evidence type="ECO:0000256" key="1">
    <source>
        <dbReference type="SAM" id="Phobius"/>
    </source>
</evidence>
<dbReference type="PANTHER" id="PTHR40115:SF1">
    <property type="entry name" value="INNER MEMBRANE PROTEIN WITH PEPSY TM HELIX"/>
    <property type="match status" value="1"/>
</dbReference>
<keyword evidence="1" id="KW-0812">Transmembrane</keyword>
<comment type="caution">
    <text evidence="2">The sequence shown here is derived from an EMBL/GenBank/DDBJ whole genome shotgun (WGS) entry which is preliminary data.</text>
</comment>
<dbReference type="PANTHER" id="PTHR40115">
    <property type="entry name" value="INNER MEMBRANE PROTEIN WITH PEPSY TM HELIX"/>
    <property type="match status" value="1"/>
</dbReference>
<reference evidence="2" key="2">
    <citation type="submission" date="2021-04" db="EMBL/GenBank/DDBJ databases">
        <authorList>
            <person name="Gilroy R."/>
        </authorList>
    </citation>
    <scope>NUCLEOTIDE SEQUENCE</scope>
    <source>
        <strain evidence="2">G4-2901</strain>
    </source>
</reference>
<dbReference type="EMBL" id="JAHLFW010000108">
    <property type="protein sequence ID" value="MBU3839159.1"/>
    <property type="molecule type" value="Genomic_DNA"/>
</dbReference>
<dbReference type="AlphaFoldDB" id="A0A948WY08"/>
<gene>
    <name evidence="2" type="ORF">H9777_12790</name>
</gene>
<organism evidence="2 3">
    <name type="scientific">Candidatus Phocaeicola faecigallinarum</name>
    <dbReference type="NCBI Taxonomy" id="2838732"/>
    <lineage>
        <taxon>Bacteria</taxon>
        <taxon>Pseudomonadati</taxon>
        <taxon>Bacteroidota</taxon>
        <taxon>Bacteroidia</taxon>
        <taxon>Bacteroidales</taxon>
        <taxon>Bacteroidaceae</taxon>
        <taxon>Phocaeicola</taxon>
    </lineage>
</organism>
<dbReference type="InterPro" id="IPR032307">
    <property type="entry name" value="PepSY_TM-like_2"/>
</dbReference>